<keyword evidence="11" id="KW-1185">Reference proteome</keyword>
<dbReference type="InterPro" id="IPR023296">
    <property type="entry name" value="Glyco_hydro_beta-prop_sf"/>
</dbReference>
<dbReference type="PANTHER" id="PTHR42812:SF17">
    <property type="entry name" value="BETA-XYLOSIDASE C-TERMINAL CONCANAVALIN A-LIKE DOMAIN-CONTAINING PROTEIN-RELATED"/>
    <property type="match status" value="1"/>
</dbReference>
<keyword evidence="2 8" id="KW-0732">Signal</keyword>
<keyword evidence="4 7" id="KW-0326">Glycosidase</keyword>
<dbReference type="Proteomes" id="UP001148312">
    <property type="component" value="Unassembled WGS sequence"/>
</dbReference>
<comment type="caution">
    <text evidence="10">The sequence shown here is derived from an EMBL/GenBank/DDBJ whole genome shotgun (WGS) entry which is preliminary data.</text>
</comment>
<evidence type="ECO:0000256" key="1">
    <source>
        <dbReference type="ARBA" id="ARBA00009865"/>
    </source>
</evidence>
<comment type="similarity">
    <text evidence="1 7">Belongs to the glycosyl hydrolase 43 family.</text>
</comment>
<feature type="active site" description="Proton acceptor" evidence="5">
    <location>
        <position position="38"/>
    </location>
</feature>
<evidence type="ECO:0000259" key="9">
    <source>
        <dbReference type="Pfam" id="PF17851"/>
    </source>
</evidence>
<feature type="chain" id="PRO_5040791236" description="Beta-xylosidase C-terminal Concanavalin A-like domain-containing protein" evidence="8">
    <location>
        <begin position="19"/>
        <end position="583"/>
    </location>
</feature>
<dbReference type="CDD" id="cd18833">
    <property type="entry name" value="GH43_PcXyl-like"/>
    <property type="match status" value="1"/>
</dbReference>
<dbReference type="SUPFAM" id="SSF49899">
    <property type="entry name" value="Concanavalin A-like lectins/glucanases"/>
    <property type="match status" value="1"/>
</dbReference>
<dbReference type="GO" id="GO:0004553">
    <property type="term" value="F:hydrolase activity, hydrolyzing O-glycosyl compounds"/>
    <property type="evidence" value="ECO:0007669"/>
    <property type="project" value="InterPro"/>
</dbReference>
<proteinExistence type="inferred from homology"/>
<sequence>MKVPITLIASFGLQAATALPQPCNSTFHNPILPGWHSDPSCIFVSEWNNTFFCTTSSFSAFPGCPVYASTDLTHWDLASSALNRPAQLPQIQTATTSQTLGMFASTLRYHDGTFYLLTAWLYKPNNGTQFVLFTTKNPYDDSSWTDALHVENPKGRIDPDLFWDDDGSVVMAFSGAPIEAAYIDLTTGKAGEPFDMWNGTGFNNQEGPHLYKKDDYYYLLIAEGGTALEHSTTIARSRSLKGPWESSPHNPLVTARYTDRYFQTVGHSDLFSDANGNWWGVALATRGGPKLYNETIHPMDRETVLYPVSWPKGGWPVADPVEGTMRGPLPVTPSGEKRSPPTFMGEKDVVDFQPGSSIPKHWLFWRAPAKPESFTISPLSHPNTLRLTASKANITGDASFKALDGLTLITRIQTNTFFEFSVDVHPGFGKVGGDEVGVSVFVHQDHHIDLGILVQEDVANSSRNMVFRCRATDSSIGLSQLPSPVVTPVPAAWSKSPIRLFINGINTTHYELSAASASKSHEREHLALLPASLVGGQLLFTGALLGAYATTNGGNHSMEGYISRWRYTPEAQEIGYGDYVWNR</sequence>
<dbReference type="GeneID" id="81623851"/>
<evidence type="ECO:0000256" key="6">
    <source>
        <dbReference type="PIRSR" id="PIRSR606710-2"/>
    </source>
</evidence>
<evidence type="ECO:0000256" key="5">
    <source>
        <dbReference type="PIRSR" id="PIRSR606710-1"/>
    </source>
</evidence>
<reference evidence="10" key="1">
    <citation type="submission" date="2022-12" db="EMBL/GenBank/DDBJ databases">
        <authorList>
            <person name="Petersen C."/>
        </authorList>
    </citation>
    <scope>NUCLEOTIDE SEQUENCE</scope>
    <source>
        <strain evidence="10">IBT 30728</strain>
    </source>
</reference>
<dbReference type="RefSeq" id="XP_056791143.1">
    <property type="nucleotide sequence ID" value="XM_056933602.1"/>
</dbReference>
<name>A0A9W9XCY2_9EURO</name>
<feature type="signal peptide" evidence="8">
    <location>
        <begin position="1"/>
        <end position="18"/>
    </location>
</feature>
<evidence type="ECO:0000256" key="8">
    <source>
        <dbReference type="SAM" id="SignalP"/>
    </source>
</evidence>
<dbReference type="Pfam" id="PF04616">
    <property type="entry name" value="Glyco_hydro_43"/>
    <property type="match status" value="1"/>
</dbReference>
<dbReference type="Gene3D" id="2.60.120.200">
    <property type="match status" value="1"/>
</dbReference>
<dbReference type="AlphaFoldDB" id="A0A9W9XCY2"/>
<dbReference type="InterPro" id="IPR051795">
    <property type="entry name" value="Glycosyl_Hydrlase_43"/>
</dbReference>
<evidence type="ECO:0000256" key="2">
    <source>
        <dbReference type="ARBA" id="ARBA00022729"/>
    </source>
</evidence>
<dbReference type="Pfam" id="PF17851">
    <property type="entry name" value="GH43_C2"/>
    <property type="match status" value="1"/>
</dbReference>
<organism evidence="10 11">
    <name type="scientific">Penicillium diatomitis</name>
    <dbReference type="NCBI Taxonomy" id="2819901"/>
    <lineage>
        <taxon>Eukaryota</taxon>
        <taxon>Fungi</taxon>
        <taxon>Dikarya</taxon>
        <taxon>Ascomycota</taxon>
        <taxon>Pezizomycotina</taxon>
        <taxon>Eurotiomycetes</taxon>
        <taxon>Eurotiomycetidae</taxon>
        <taxon>Eurotiales</taxon>
        <taxon>Aspergillaceae</taxon>
        <taxon>Penicillium</taxon>
    </lineage>
</organism>
<dbReference type="SUPFAM" id="SSF75005">
    <property type="entry name" value="Arabinanase/levansucrase/invertase"/>
    <property type="match status" value="1"/>
</dbReference>
<gene>
    <name evidence="10" type="ORF">N7539_004000</name>
</gene>
<feature type="domain" description="Beta-xylosidase C-terminal Concanavalin A-like" evidence="9">
    <location>
        <begin position="351"/>
        <end position="565"/>
    </location>
</feature>
<evidence type="ECO:0000313" key="10">
    <source>
        <dbReference type="EMBL" id="KAJ5489110.1"/>
    </source>
</evidence>
<dbReference type="PANTHER" id="PTHR42812">
    <property type="entry name" value="BETA-XYLOSIDASE"/>
    <property type="match status" value="1"/>
</dbReference>
<protein>
    <recommendedName>
        <fullName evidence="9">Beta-xylosidase C-terminal Concanavalin A-like domain-containing protein</fullName>
    </recommendedName>
</protein>
<dbReference type="InterPro" id="IPR006710">
    <property type="entry name" value="Glyco_hydro_43"/>
</dbReference>
<dbReference type="Gene3D" id="2.115.10.20">
    <property type="entry name" value="Glycosyl hydrolase domain, family 43"/>
    <property type="match status" value="1"/>
</dbReference>
<dbReference type="InterPro" id="IPR041542">
    <property type="entry name" value="GH43_C2"/>
</dbReference>
<dbReference type="EMBL" id="JAPWDQ010000004">
    <property type="protein sequence ID" value="KAJ5489110.1"/>
    <property type="molecule type" value="Genomic_DNA"/>
</dbReference>
<feature type="active site" description="Proton donor" evidence="5">
    <location>
        <position position="206"/>
    </location>
</feature>
<evidence type="ECO:0000256" key="7">
    <source>
        <dbReference type="RuleBase" id="RU361187"/>
    </source>
</evidence>
<dbReference type="GO" id="GO:0005975">
    <property type="term" value="P:carbohydrate metabolic process"/>
    <property type="evidence" value="ECO:0007669"/>
    <property type="project" value="InterPro"/>
</dbReference>
<feature type="site" description="Important for catalytic activity, responsible for pKa modulation of the active site Glu and correct orientation of both the proton donor and substrate" evidence="6">
    <location>
        <position position="158"/>
    </location>
</feature>
<evidence type="ECO:0000256" key="3">
    <source>
        <dbReference type="ARBA" id="ARBA00022801"/>
    </source>
</evidence>
<accession>A0A9W9XCY2</accession>
<evidence type="ECO:0000256" key="4">
    <source>
        <dbReference type="ARBA" id="ARBA00023295"/>
    </source>
</evidence>
<keyword evidence="3 7" id="KW-0378">Hydrolase</keyword>
<evidence type="ECO:0000313" key="11">
    <source>
        <dbReference type="Proteomes" id="UP001148312"/>
    </source>
</evidence>
<reference evidence="10" key="2">
    <citation type="journal article" date="2023" name="IMA Fungus">
        <title>Comparative genomic study of the Penicillium genus elucidates a diverse pangenome and 15 lateral gene transfer events.</title>
        <authorList>
            <person name="Petersen C."/>
            <person name="Sorensen T."/>
            <person name="Nielsen M.R."/>
            <person name="Sondergaard T.E."/>
            <person name="Sorensen J.L."/>
            <person name="Fitzpatrick D.A."/>
            <person name="Frisvad J.C."/>
            <person name="Nielsen K.L."/>
        </authorList>
    </citation>
    <scope>NUCLEOTIDE SEQUENCE</scope>
    <source>
        <strain evidence="10">IBT 30728</strain>
    </source>
</reference>
<dbReference type="InterPro" id="IPR013320">
    <property type="entry name" value="ConA-like_dom_sf"/>
</dbReference>